<dbReference type="PANTHER" id="PTHR36115">
    <property type="entry name" value="PROLINE-RICH ANTIGEN HOMOLOG-RELATED"/>
    <property type="match status" value="1"/>
</dbReference>
<keyword evidence="2" id="KW-1003">Cell membrane</keyword>
<keyword evidence="5 6" id="KW-0472">Membrane</keyword>
<name>W9DPT4_METTI</name>
<dbReference type="GO" id="GO:0005886">
    <property type="term" value="C:plasma membrane"/>
    <property type="evidence" value="ECO:0007669"/>
    <property type="project" value="UniProtKB-SubCell"/>
</dbReference>
<proteinExistence type="predicted"/>
<gene>
    <name evidence="8" type="ORF">MettiDRAFT_0604</name>
</gene>
<keyword evidence="3 6" id="KW-0812">Transmembrane</keyword>
<dbReference type="Proteomes" id="UP000019483">
    <property type="component" value="Unassembled WGS sequence"/>
</dbReference>
<comment type="caution">
    <text evidence="8">The sequence shown here is derived from an EMBL/GenBank/DDBJ whole genome shotgun (WGS) entry which is preliminary data.</text>
</comment>
<keyword evidence="4 6" id="KW-1133">Transmembrane helix</keyword>
<evidence type="ECO:0000256" key="3">
    <source>
        <dbReference type="ARBA" id="ARBA00022692"/>
    </source>
</evidence>
<feature type="domain" description="RDD" evidence="7">
    <location>
        <begin position="20"/>
        <end position="163"/>
    </location>
</feature>
<accession>W9DPT4</accession>
<evidence type="ECO:0000256" key="4">
    <source>
        <dbReference type="ARBA" id="ARBA00022989"/>
    </source>
</evidence>
<comment type="subcellular location">
    <subcellularLocation>
        <location evidence="1">Cell membrane</location>
        <topology evidence="1">Multi-pass membrane protein</topology>
    </subcellularLocation>
</comment>
<dbReference type="InterPro" id="IPR051791">
    <property type="entry name" value="Pra-immunoreactive"/>
</dbReference>
<dbReference type="InterPro" id="IPR010432">
    <property type="entry name" value="RDD"/>
</dbReference>
<feature type="transmembrane region" description="Helical" evidence="6">
    <location>
        <begin position="35"/>
        <end position="62"/>
    </location>
</feature>
<evidence type="ECO:0000256" key="1">
    <source>
        <dbReference type="ARBA" id="ARBA00004651"/>
    </source>
</evidence>
<keyword evidence="9" id="KW-1185">Reference proteome</keyword>
<feature type="transmembrane region" description="Helical" evidence="6">
    <location>
        <begin position="132"/>
        <end position="150"/>
    </location>
</feature>
<dbReference type="EMBL" id="AZAJ01000001">
    <property type="protein sequence ID" value="ETA67190.1"/>
    <property type="molecule type" value="Genomic_DNA"/>
</dbReference>
<evidence type="ECO:0000259" key="7">
    <source>
        <dbReference type="Pfam" id="PF06271"/>
    </source>
</evidence>
<evidence type="ECO:0000313" key="9">
    <source>
        <dbReference type="Proteomes" id="UP000019483"/>
    </source>
</evidence>
<reference evidence="8 9" key="1">
    <citation type="submission" date="2013-08" db="EMBL/GenBank/DDBJ databases">
        <authorList>
            <consortium name="DOE Joint Genome Institute"/>
            <person name="Eisen J."/>
            <person name="Huntemann M."/>
            <person name="Han J."/>
            <person name="Chen A."/>
            <person name="Kyrpides N."/>
            <person name="Mavromatis K."/>
            <person name="Markowitz V."/>
            <person name="Palaniappan K."/>
            <person name="Ivanova N."/>
            <person name="Schaumberg A."/>
            <person name="Pati A."/>
            <person name="Liolios K."/>
            <person name="Nordberg H.P."/>
            <person name="Cantor M.N."/>
            <person name="Hua S.X."/>
            <person name="Woyke T."/>
        </authorList>
    </citation>
    <scope>NUCLEOTIDE SEQUENCE [LARGE SCALE GENOMIC DNA]</scope>
    <source>
        <strain evidence="8 9">DSM 2278</strain>
    </source>
</reference>
<dbReference type="STRING" id="1090322.MettiDRAFT_0604"/>
<feature type="transmembrane region" description="Helical" evidence="6">
    <location>
        <begin position="74"/>
        <end position="96"/>
    </location>
</feature>
<sequence>MSKSCINCGFNPQGSGNEIYAGFGKRLIAAIVDSLIIFVPSIIIFFVLVFVLQAALFVTFFGGNMEGAHAVETLGNIIASVLSSGIFIIQTLYFAVFESSGKQATPGKRVAGIKVTDLQGGRLSFSKALIRNLGKIASSVMFIGYIMIAFTKQQQGLHDIIAGTLVVNAE</sequence>
<protein>
    <submittedName>
        <fullName evidence="8">Putative membrane protein/domain</fullName>
    </submittedName>
</protein>
<dbReference type="AlphaFoldDB" id="W9DPT4"/>
<organism evidence="8 9">
    <name type="scientific">Methanolobus tindarius DSM 2278</name>
    <dbReference type="NCBI Taxonomy" id="1090322"/>
    <lineage>
        <taxon>Archaea</taxon>
        <taxon>Methanobacteriati</taxon>
        <taxon>Methanobacteriota</taxon>
        <taxon>Stenosarchaea group</taxon>
        <taxon>Methanomicrobia</taxon>
        <taxon>Methanosarcinales</taxon>
        <taxon>Methanosarcinaceae</taxon>
        <taxon>Methanolobus</taxon>
    </lineage>
</organism>
<evidence type="ECO:0000256" key="5">
    <source>
        <dbReference type="ARBA" id="ARBA00023136"/>
    </source>
</evidence>
<evidence type="ECO:0000256" key="6">
    <source>
        <dbReference type="SAM" id="Phobius"/>
    </source>
</evidence>
<evidence type="ECO:0000256" key="2">
    <source>
        <dbReference type="ARBA" id="ARBA00022475"/>
    </source>
</evidence>
<dbReference type="Pfam" id="PF06271">
    <property type="entry name" value="RDD"/>
    <property type="match status" value="1"/>
</dbReference>
<evidence type="ECO:0000313" key="8">
    <source>
        <dbReference type="EMBL" id="ETA67190.1"/>
    </source>
</evidence>